<proteinExistence type="predicted"/>
<evidence type="ECO:0000313" key="2">
    <source>
        <dbReference type="Proteomes" id="UP001056384"/>
    </source>
</evidence>
<dbReference type="InterPro" id="IPR023346">
    <property type="entry name" value="Lysozyme-like_dom_sf"/>
</dbReference>
<dbReference type="Proteomes" id="UP001056384">
    <property type="component" value="Chromosome 5"/>
</dbReference>
<dbReference type="EMBL" id="CP099422">
    <property type="protein sequence ID" value="USW53313.1"/>
    <property type="molecule type" value="Genomic_DNA"/>
</dbReference>
<dbReference type="Gene3D" id="1.10.530.10">
    <property type="match status" value="1"/>
</dbReference>
<keyword evidence="2" id="KW-1185">Reference proteome</keyword>
<dbReference type="SUPFAM" id="SSF53955">
    <property type="entry name" value="Lysozyme-like"/>
    <property type="match status" value="1"/>
</dbReference>
<accession>A0A9Q9ELC8</accession>
<reference evidence="1" key="1">
    <citation type="submission" date="2022-06" db="EMBL/GenBank/DDBJ databases">
        <title>Complete genome sequences of two strains of the flax pathogen Septoria linicola.</title>
        <authorList>
            <person name="Lapalu N."/>
            <person name="Simon A."/>
            <person name="Demenou B."/>
            <person name="Paumier D."/>
            <person name="Guillot M.-P."/>
            <person name="Gout L."/>
            <person name="Valade R."/>
        </authorList>
    </citation>
    <scope>NUCLEOTIDE SEQUENCE</scope>
    <source>
        <strain evidence="1">SE15195</strain>
    </source>
</reference>
<protein>
    <submittedName>
        <fullName evidence="1">Lysozyme-like domain superfamily protein</fullName>
    </submittedName>
</protein>
<gene>
    <name evidence="1" type="ORF">Slin15195_G066320</name>
</gene>
<organism evidence="1 2">
    <name type="scientific">Septoria linicola</name>
    <dbReference type="NCBI Taxonomy" id="215465"/>
    <lineage>
        <taxon>Eukaryota</taxon>
        <taxon>Fungi</taxon>
        <taxon>Dikarya</taxon>
        <taxon>Ascomycota</taxon>
        <taxon>Pezizomycotina</taxon>
        <taxon>Dothideomycetes</taxon>
        <taxon>Dothideomycetidae</taxon>
        <taxon>Mycosphaerellales</taxon>
        <taxon>Mycosphaerellaceae</taxon>
        <taxon>Septoria</taxon>
    </lineage>
</organism>
<name>A0A9Q9ELC8_9PEZI</name>
<dbReference type="AlphaFoldDB" id="A0A9Q9ELC8"/>
<evidence type="ECO:0000313" key="1">
    <source>
        <dbReference type="EMBL" id="USW53313.1"/>
    </source>
</evidence>
<sequence length="240" mass="26183">MSSEVNARPIPPKSGPLSVWTTAAKGWMGMLSPFSPTSKGTQSKPLAKVWYQGDGTVAQHWPDQEEWKNWEESWDANKVLIDQTSNSPEETQDLYDSILEVSNSTDVDARFILATIMQESKGDVRVTTTAVAVENPGLMQAFGPIAKGTCKDVSTTERCPKAMIKQMITEGTATNSEGMSLHDLLTKSGVSDVSKYYKATRLYNSGPNSIPADKDLSSKELSSTYTYASDVANRLTGWVG</sequence>